<name>A0A6A6FSQ1_9PEZI</name>
<gene>
    <name evidence="3" type="ORF">CERZMDRAFT_104756</name>
</gene>
<dbReference type="PANTHER" id="PTHR38790">
    <property type="entry name" value="2EXR DOMAIN-CONTAINING PROTEIN-RELATED"/>
    <property type="match status" value="1"/>
</dbReference>
<proteinExistence type="predicted"/>
<feature type="region of interest" description="Disordered" evidence="1">
    <location>
        <begin position="272"/>
        <end position="307"/>
    </location>
</feature>
<protein>
    <recommendedName>
        <fullName evidence="2">DUF7730 domain-containing protein</fullName>
    </recommendedName>
</protein>
<organism evidence="3 4">
    <name type="scientific">Cercospora zeae-maydis SCOH1-5</name>
    <dbReference type="NCBI Taxonomy" id="717836"/>
    <lineage>
        <taxon>Eukaryota</taxon>
        <taxon>Fungi</taxon>
        <taxon>Dikarya</taxon>
        <taxon>Ascomycota</taxon>
        <taxon>Pezizomycotina</taxon>
        <taxon>Dothideomycetes</taxon>
        <taxon>Dothideomycetidae</taxon>
        <taxon>Mycosphaerellales</taxon>
        <taxon>Mycosphaerellaceae</taxon>
        <taxon>Cercospora</taxon>
    </lineage>
</organism>
<evidence type="ECO:0000259" key="2">
    <source>
        <dbReference type="Pfam" id="PF24864"/>
    </source>
</evidence>
<accession>A0A6A6FSQ1</accession>
<dbReference type="OrthoDB" id="5413827at2759"/>
<keyword evidence="4" id="KW-1185">Reference proteome</keyword>
<evidence type="ECO:0000313" key="3">
    <source>
        <dbReference type="EMBL" id="KAF2216487.1"/>
    </source>
</evidence>
<dbReference type="Proteomes" id="UP000799539">
    <property type="component" value="Unassembled WGS sequence"/>
</dbReference>
<evidence type="ECO:0000313" key="4">
    <source>
        <dbReference type="Proteomes" id="UP000799539"/>
    </source>
</evidence>
<feature type="domain" description="DUF7730" evidence="2">
    <location>
        <begin position="35"/>
        <end position="164"/>
    </location>
</feature>
<dbReference type="AlphaFoldDB" id="A0A6A6FSQ1"/>
<feature type="compositionally biased region" description="Basic and acidic residues" evidence="1">
    <location>
        <begin position="279"/>
        <end position="294"/>
    </location>
</feature>
<dbReference type="Pfam" id="PF24864">
    <property type="entry name" value="DUF7730"/>
    <property type="match status" value="1"/>
</dbReference>
<sequence>MARKVKHTKSKSVSKDLLKLGALDGERAKASEGNMDSSLLSLAPEIRNNIYGHVLGGHKVHFFTEWVRDKPTPRSVLRYHICGSGKLATNPPKKRLRPKIRRACGCYCSAEFDLSFLRTCRQIYDDAALIPYASNNFLVSTSTFTLFMNSLLDAQKASIKHITMIGQWGFTQPASILNLKDVRGLTSLKHLSVVVTYGLGQRPFQGLMNLAALPDLQKVSFDFKQKLLAAPQFPTNRGRPLPSSSYPPANEFREYLLRPSTEFEEERKMALRKKAKEKAKKEEAARLASEENRHAVRSQMGLRSFKQ</sequence>
<evidence type="ECO:0000256" key="1">
    <source>
        <dbReference type="SAM" id="MobiDB-lite"/>
    </source>
</evidence>
<dbReference type="EMBL" id="ML992664">
    <property type="protein sequence ID" value="KAF2216487.1"/>
    <property type="molecule type" value="Genomic_DNA"/>
</dbReference>
<dbReference type="PANTHER" id="PTHR38790:SF4">
    <property type="entry name" value="2EXR DOMAIN-CONTAINING PROTEIN"/>
    <property type="match status" value="1"/>
</dbReference>
<reference evidence="3" key="1">
    <citation type="journal article" date="2020" name="Stud. Mycol.">
        <title>101 Dothideomycetes genomes: a test case for predicting lifestyles and emergence of pathogens.</title>
        <authorList>
            <person name="Haridas S."/>
            <person name="Albert R."/>
            <person name="Binder M."/>
            <person name="Bloem J."/>
            <person name="Labutti K."/>
            <person name="Salamov A."/>
            <person name="Andreopoulos B."/>
            <person name="Baker S."/>
            <person name="Barry K."/>
            <person name="Bills G."/>
            <person name="Bluhm B."/>
            <person name="Cannon C."/>
            <person name="Castanera R."/>
            <person name="Culley D."/>
            <person name="Daum C."/>
            <person name="Ezra D."/>
            <person name="Gonzalez J."/>
            <person name="Henrissat B."/>
            <person name="Kuo A."/>
            <person name="Liang C."/>
            <person name="Lipzen A."/>
            <person name="Lutzoni F."/>
            <person name="Magnuson J."/>
            <person name="Mondo S."/>
            <person name="Nolan M."/>
            <person name="Ohm R."/>
            <person name="Pangilinan J."/>
            <person name="Park H.-J."/>
            <person name="Ramirez L."/>
            <person name="Alfaro M."/>
            <person name="Sun H."/>
            <person name="Tritt A."/>
            <person name="Yoshinaga Y."/>
            <person name="Zwiers L.-H."/>
            <person name="Turgeon B."/>
            <person name="Goodwin S."/>
            <person name="Spatafora J."/>
            <person name="Crous P."/>
            <person name="Grigoriev I."/>
        </authorList>
    </citation>
    <scope>NUCLEOTIDE SEQUENCE</scope>
    <source>
        <strain evidence="3">SCOH1-5</strain>
    </source>
</reference>
<dbReference type="InterPro" id="IPR056632">
    <property type="entry name" value="DUF7730"/>
</dbReference>